<dbReference type="EMBL" id="CAJOBA010036377">
    <property type="protein sequence ID" value="CAF4021878.1"/>
    <property type="molecule type" value="Genomic_DNA"/>
</dbReference>
<protein>
    <recommendedName>
        <fullName evidence="4">FAD/NAD(P)-binding domain-containing protein</fullName>
    </recommendedName>
</protein>
<dbReference type="Proteomes" id="UP000682733">
    <property type="component" value="Unassembled WGS sequence"/>
</dbReference>
<evidence type="ECO:0000313" key="3">
    <source>
        <dbReference type="Proteomes" id="UP000682733"/>
    </source>
</evidence>
<dbReference type="AlphaFoldDB" id="A0A8S2P161"/>
<accession>A0A8S2P161</accession>
<dbReference type="InterPro" id="IPR052189">
    <property type="entry name" value="L-asp_N-monooxygenase_NS-form"/>
</dbReference>
<organism evidence="2 3">
    <name type="scientific">Didymodactylos carnosus</name>
    <dbReference type="NCBI Taxonomy" id="1234261"/>
    <lineage>
        <taxon>Eukaryota</taxon>
        <taxon>Metazoa</taxon>
        <taxon>Spiralia</taxon>
        <taxon>Gnathifera</taxon>
        <taxon>Rotifera</taxon>
        <taxon>Eurotatoria</taxon>
        <taxon>Bdelloidea</taxon>
        <taxon>Philodinida</taxon>
        <taxon>Philodinidae</taxon>
        <taxon>Didymodactylos</taxon>
    </lineage>
</organism>
<dbReference type="PANTHER" id="PTHR40254">
    <property type="entry name" value="BLR0577 PROTEIN"/>
    <property type="match status" value="1"/>
</dbReference>
<gene>
    <name evidence="1" type="ORF">OVA965_LOCUS24550</name>
    <name evidence="2" type="ORF">TMI583_LOCUS25269</name>
</gene>
<evidence type="ECO:0008006" key="4">
    <source>
        <dbReference type="Google" id="ProtNLM"/>
    </source>
</evidence>
<proteinExistence type="predicted"/>
<dbReference type="InterPro" id="IPR036188">
    <property type="entry name" value="FAD/NAD-bd_sf"/>
</dbReference>
<reference evidence="2" key="1">
    <citation type="submission" date="2021-02" db="EMBL/GenBank/DDBJ databases">
        <authorList>
            <person name="Nowell W R."/>
        </authorList>
    </citation>
    <scope>NUCLEOTIDE SEQUENCE</scope>
</reference>
<dbReference type="Proteomes" id="UP000677228">
    <property type="component" value="Unassembled WGS sequence"/>
</dbReference>
<dbReference type="SUPFAM" id="SSF51905">
    <property type="entry name" value="FAD/NAD(P)-binding domain"/>
    <property type="match status" value="1"/>
</dbReference>
<name>A0A8S2P161_9BILA</name>
<sequence length="467" mass="53553">MTLYYNKTVTDIVQLDNGGLRLILDDDHSFDVDCAVLTLGHSQDRLDKVEIEYNEFVKSNQSRNPHLQYFRCYPLSQLQTIPKEATVAIQGMGLACHDILCELTHGRGGRFVQYVGERQLTYVPTGEEPARIYIYSRSLLPFSARGRNQKGVGGQYHARFFTRSLIDQLRGKSRAQLDFDKQLLPIIIHEMCFVYDCTLNNSWDLPFDNYEPDEKTRQIIRRLFYPLENVEFSSFELFALWIIRFLERDLDEAYKGNVSSAVKAATDVLRDIRDIVRYAVDFRGLIPESHQLFLTDLCPVFNRMAVGPPAEKNEELLALLRNGLVEFASASYPRVRTDTTSATFVISSKNREVHADVLVRGMIEKFIPQRDESPLIENMLRRGLIRSFTNGNFHPSGIDINGQQNPITNKDTSIPNMWALGNVCEGPNWYTYVLPRPSVNSRAIHDAAKCAFNIFDYLTNRNKSILQ</sequence>
<evidence type="ECO:0000313" key="2">
    <source>
        <dbReference type="EMBL" id="CAF4021878.1"/>
    </source>
</evidence>
<comment type="caution">
    <text evidence="2">The sequence shown here is derived from an EMBL/GenBank/DDBJ whole genome shotgun (WGS) entry which is preliminary data.</text>
</comment>
<evidence type="ECO:0000313" key="1">
    <source>
        <dbReference type="EMBL" id="CAF1213020.1"/>
    </source>
</evidence>
<dbReference type="PANTHER" id="PTHR40254:SF1">
    <property type="entry name" value="BLR0577 PROTEIN"/>
    <property type="match status" value="1"/>
</dbReference>
<dbReference type="EMBL" id="CAJNOK010014842">
    <property type="protein sequence ID" value="CAF1213020.1"/>
    <property type="molecule type" value="Genomic_DNA"/>
</dbReference>